<evidence type="ECO:0000313" key="1">
    <source>
        <dbReference type="EMBL" id="KAJ4723287.1"/>
    </source>
</evidence>
<name>A0ACC1YJA4_MELAZ</name>
<organism evidence="1 2">
    <name type="scientific">Melia azedarach</name>
    <name type="common">Chinaberry tree</name>
    <dbReference type="NCBI Taxonomy" id="155640"/>
    <lineage>
        <taxon>Eukaryota</taxon>
        <taxon>Viridiplantae</taxon>
        <taxon>Streptophyta</taxon>
        <taxon>Embryophyta</taxon>
        <taxon>Tracheophyta</taxon>
        <taxon>Spermatophyta</taxon>
        <taxon>Magnoliopsida</taxon>
        <taxon>eudicotyledons</taxon>
        <taxon>Gunneridae</taxon>
        <taxon>Pentapetalae</taxon>
        <taxon>rosids</taxon>
        <taxon>malvids</taxon>
        <taxon>Sapindales</taxon>
        <taxon>Meliaceae</taxon>
        <taxon>Melia</taxon>
    </lineage>
</organism>
<dbReference type="EMBL" id="CM051396">
    <property type="protein sequence ID" value="KAJ4723287.1"/>
    <property type="molecule type" value="Genomic_DNA"/>
</dbReference>
<evidence type="ECO:0000313" key="2">
    <source>
        <dbReference type="Proteomes" id="UP001164539"/>
    </source>
</evidence>
<sequence length="246" mass="26816">MAKSINSLLLLILFFSSSAIPVNYNVLSLGAKPDGITDSTRTFLATWTKAYSSMAATTIYVPPGRLTPHALSSGVSSWSYLQRGSTSSHFASGCTLAQSGSVSEQIYRSSDTSPSGDNGNHVTRPLQHGKWSKGKDGFVVTDTWGVDVGGMVCTTLTIWLQQTEEAMYLCPYQYKSLTLILLIPVSSILNREEGVSLVKRQVIENVSSLLFCDYHVFCYSTVLATVYSSLQSTPTFQSICSVQFIK</sequence>
<reference evidence="1 2" key="1">
    <citation type="journal article" date="2023" name="Science">
        <title>Complex scaffold remodeling in plant triterpene biosynthesis.</title>
        <authorList>
            <person name="De La Pena R."/>
            <person name="Hodgson H."/>
            <person name="Liu J.C."/>
            <person name="Stephenson M.J."/>
            <person name="Martin A.C."/>
            <person name="Owen C."/>
            <person name="Harkess A."/>
            <person name="Leebens-Mack J."/>
            <person name="Jimenez L.E."/>
            <person name="Osbourn A."/>
            <person name="Sattely E.S."/>
        </authorList>
    </citation>
    <scope>NUCLEOTIDE SEQUENCE [LARGE SCALE GENOMIC DNA]</scope>
    <source>
        <strain evidence="2">cv. JPN11</strain>
        <tissue evidence="1">Leaf</tissue>
    </source>
</reference>
<accession>A0ACC1YJA4</accession>
<dbReference type="Proteomes" id="UP001164539">
    <property type="component" value="Chromosome 3"/>
</dbReference>
<keyword evidence="2" id="KW-1185">Reference proteome</keyword>
<comment type="caution">
    <text evidence="1">The sequence shown here is derived from an EMBL/GenBank/DDBJ whole genome shotgun (WGS) entry which is preliminary data.</text>
</comment>
<protein>
    <submittedName>
        <fullName evidence="1">Vacuolar fusion protein CCZ1-like isoform X2</fullName>
    </submittedName>
</protein>
<proteinExistence type="predicted"/>
<gene>
    <name evidence="1" type="ORF">OWV82_006673</name>
</gene>